<evidence type="ECO:0000313" key="2">
    <source>
        <dbReference type="EMBL" id="CDL94385.1"/>
    </source>
</evidence>
<feature type="compositionally biased region" description="Pro residues" evidence="1">
    <location>
        <begin position="12"/>
        <end position="22"/>
    </location>
</feature>
<gene>
    <name evidence="2" type="ORF">HCOI_00054200</name>
</gene>
<comment type="caution">
    <text evidence="2">The sequence shown here is derived from an EMBL/GenBank/DDBJ whole genome shotgun (WGS) entry which is preliminary data.</text>
</comment>
<name>U6NW26_HAECO</name>
<feature type="compositionally biased region" description="Basic residues" evidence="1">
    <location>
        <begin position="107"/>
        <end position="118"/>
    </location>
</feature>
<reference evidence="2" key="2">
    <citation type="submission" date="2013-05" db="EMBL/GenBank/DDBJ databases">
        <title>The genome and transcriptome of Haemonchus contortus: a key model parasite for drug and vaccine discovery.</title>
        <authorList>
            <person name="Laing R."/>
            <person name="Kikuchi T."/>
            <person name="Martinelli A."/>
            <person name="Tsai I.J."/>
            <person name="Beech R.N."/>
            <person name="Redman E."/>
            <person name="Holroyd N."/>
            <person name="Bartley D.J."/>
            <person name="Beasley H."/>
            <person name="Britton C."/>
            <person name="Curran D."/>
            <person name="Devaney E."/>
            <person name="Gilabert A."/>
            <person name="Jackson F."/>
            <person name="Hunt M."/>
            <person name="Johnston S."/>
            <person name="Kryukov I."/>
            <person name="Li K."/>
            <person name="Morrison A.A."/>
            <person name="Reid A.J."/>
            <person name="Sargison N."/>
            <person name="Saunders G."/>
            <person name="Wasmuth J.D."/>
            <person name="Wolstenholme A."/>
            <person name="Berriman M."/>
            <person name="Gilleard J.S."/>
            <person name="Cotton J.A."/>
        </authorList>
    </citation>
    <scope>NUCLEOTIDE SEQUENCE [LARGE SCALE GENOMIC DNA]</scope>
    <source>
        <strain evidence="2">ISE/inbred ISE</strain>
    </source>
</reference>
<proteinExistence type="predicted"/>
<feature type="region of interest" description="Disordered" evidence="1">
    <location>
        <begin position="89"/>
        <end position="123"/>
    </location>
</feature>
<reference evidence="2" key="1">
    <citation type="submission" date="2013-03" db="EMBL/GenBank/DDBJ databases">
        <authorList>
            <person name="Aslett M."/>
        </authorList>
    </citation>
    <scope>NUCLEOTIDE SEQUENCE [LARGE SCALE GENOMIC DNA]</scope>
    <source>
        <strain evidence="2">ISE/inbred ISE</strain>
    </source>
</reference>
<dbReference type="EMBL" id="CAVP010058295">
    <property type="protein sequence ID" value="CDL94385.1"/>
    <property type="molecule type" value="Genomic_DNA"/>
</dbReference>
<organism evidence="2">
    <name type="scientific">Haemonchus contortus</name>
    <name type="common">Barber pole worm</name>
    <dbReference type="NCBI Taxonomy" id="6289"/>
    <lineage>
        <taxon>Eukaryota</taxon>
        <taxon>Metazoa</taxon>
        <taxon>Ecdysozoa</taxon>
        <taxon>Nematoda</taxon>
        <taxon>Chromadorea</taxon>
        <taxon>Rhabditida</taxon>
        <taxon>Rhabditina</taxon>
        <taxon>Rhabditomorpha</taxon>
        <taxon>Strongyloidea</taxon>
        <taxon>Trichostrongylidae</taxon>
        <taxon>Haemonchus</taxon>
    </lineage>
</organism>
<sequence>MELSPVLSKLFPVPPGSQTPPQIPRAQYGYPVPPALRPHAGPPPGITFPNALSMLMLRSNHAAHVSGSVPGQRKTSNNFEIHPLHPEIRHVVPPSDPVKPHTDEVRRKRRNQHNKSRGANRQAAANALTATAATAPITPSQIVVSSTNAPGGGTIVSSRDEKGQIHVRVEYDRNQILRSAHSPYSLLPPACLKSIVMNTSEILSRFPQRHGINLTPTCEVFMKVFKAISRNLRLDDIVTLTFCEDVRLQLPLQCRGSRGLPRVIGVAHPSGETVSMVSSTAVFCTCPDGYERMRPEYWGGAEISISYKCK</sequence>
<feature type="region of interest" description="Disordered" evidence="1">
    <location>
        <begin position="1"/>
        <end position="22"/>
    </location>
</feature>
<evidence type="ECO:0000256" key="1">
    <source>
        <dbReference type="SAM" id="MobiDB-lite"/>
    </source>
</evidence>
<protein>
    <submittedName>
        <fullName evidence="2">Protein C50F2.4</fullName>
    </submittedName>
</protein>
<accession>U6NW26</accession>
<dbReference type="AlphaFoldDB" id="U6NW26"/>